<evidence type="ECO:0000256" key="1">
    <source>
        <dbReference type="SAM" id="SignalP"/>
    </source>
</evidence>
<dbReference type="RefSeq" id="WP_227179317.1">
    <property type="nucleotide sequence ID" value="NZ_JAJBZT010000002.1"/>
</dbReference>
<keyword evidence="1" id="KW-0732">Signal</keyword>
<sequence>MSYSKLFKLTATLVAGAIILTGCNAIKQNNAPVENTPPSQPVDTTATQTTQTKPINGEVSAAFSKVSVKTIFDRLAAVRAKKNMKLKTRNKTQLTMALALPKQSGKPKEEVRITYTAQTKGSDTLIVAKAYRVTNPDSFDEKTEDLTKQLSVKLQEELSDVQSQLR</sequence>
<feature type="signal peptide" evidence="1">
    <location>
        <begin position="1"/>
        <end position="27"/>
    </location>
</feature>
<proteinExistence type="predicted"/>
<dbReference type="EMBL" id="JAJBZT010000002">
    <property type="protein sequence ID" value="MCB6182999.1"/>
    <property type="molecule type" value="Genomic_DNA"/>
</dbReference>
<organism evidence="2 3">
    <name type="scientific">Leeia speluncae</name>
    <dbReference type="NCBI Taxonomy" id="2884804"/>
    <lineage>
        <taxon>Bacteria</taxon>
        <taxon>Pseudomonadati</taxon>
        <taxon>Pseudomonadota</taxon>
        <taxon>Betaproteobacteria</taxon>
        <taxon>Neisseriales</taxon>
        <taxon>Leeiaceae</taxon>
        <taxon>Leeia</taxon>
    </lineage>
</organism>
<keyword evidence="3" id="KW-1185">Reference proteome</keyword>
<evidence type="ECO:0000313" key="3">
    <source>
        <dbReference type="Proteomes" id="UP001165395"/>
    </source>
</evidence>
<dbReference type="PROSITE" id="PS51257">
    <property type="entry name" value="PROKAR_LIPOPROTEIN"/>
    <property type="match status" value="1"/>
</dbReference>
<feature type="chain" id="PRO_5045758274" description="Lipoprotein" evidence="1">
    <location>
        <begin position="28"/>
        <end position="166"/>
    </location>
</feature>
<reference evidence="2" key="1">
    <citation type="submission" date="2021-10" db="EMBL/GenBank/DDBJ databases">
        <title>The complete genome sequence of Leeia sp. TBRC 13508.</title>
        <authorList>
            <person name="Charoenyingcharoen P."/>
            <person name="Yukphan P."/>
        </authorList>
    </citation>
    <scope>NUCLEOTIDE SEQUENCE</scope>
    <source>
        <strain evidence="2">TBRC 13508</strain>
    </source>
</reference>
<gene>
    <name evidence="2" type="ORF">LIN78_05485</name>
</gene>
<comment type="caution">
    <text evidence="2">The sequence shown here is derived from an EMBL/GenBank/DDBJ whole genome shotgun (WGS) entry which is preliminary data.</text>
</comment>
<name>A0ABS8D465_9NEIS</name>
<dbReference type="Proteomes" id="UP001165395">
    <property type="component" value="Unassembled WGS sequence"/>
</dbReference>
<evidence type="ECO:0008006" key="4">
    <source>
        <dbReference type="Google" id="ProtNLM"/>
    </source>
</evidence>
<evidence type="ECO:0000313" key="2">
    <source>
        <dbReference type="EMBL" id="MCB6182999.1"/>
    </source>
</evidence>
<accession>A0ABS8D465</accession>
<protein>
    <recommendedName>
        <fullName evidence="4">Lipoprotein</fullName>
    </recommendedName>
</protein>